<gene>
    <name evidence="2" type="ORF">RQP50_18620</name>
</gene>
<dbReference type="GeneID" id="94487549"/>
<feature type="compositionally biased region" description="Basic and acidic residues" evidence="1">
    <location>
        <begin position="1"/>
        <end position="13"/>
    </location>
</feature>
<dbReference type="AlphaFoldDB" id="A0AAJ2JYT2"/>
<dbReference type="RefSeq" id="WP_005543361.1">
    <property type="nucleotide sequence ID" value="NZ_JAVYAA010000004.1"/>
</dbReference>
<evidence type="ECO:0000313" key="2">
    <source>
        <dbReference type="EMBL" id="MDT8978244.1"/>
    </source>
</evidence>
<keyword evidence="3" id="KW-1185">Reference proteome</keyword>
<dbReference type="Proteomes" id="UP001250538">
    <property type="component" value="Unassembled WGS sequence"/>
</dbReference>
<comment type="caution">
    <text evidence="2">The sequence shown here is derived from an EMBL/GenBank/DDBJ whole genome shotgun (WGS) entry which is preliminary data.</text>
</comment>
<proteinExistence type="predicted"/>
<evidence type="ECO:0000313" key="3">
    <source>
        <dbReference type="Proteomes" id="UP001250538"/>
    </source>
</evidence>
<dbReference type="EMBL" id="JAVYAA010000004">
    <property type="protein sequence ID" value="MDT8978244.1"/>
    <property type="molecule type" value="Genomic_DNA"/>
</dbReference>
<evidence type="ECO:0000256" key="1">
    <source>
        <dbReference type="SAM" id="MobiDB-lite"/>
    </source>
</evidence>
<reference evidence="3" key="1">
    <citation type="submission" date="2023-09" db="EMBL/GenBank/DDBJ databases">
        <title>Paenibacillus sp. chi10 Genome sequencing and assembly.</title>
        <authorList>
            <person name="Kim I."/>
        </authorList>
    </citation>
    <scope>NUCLEOTIDE SEQUENCE [LARGE SCALE GENOMIC DNA]</scope>
    <source>
        <strain evidence="3">chi10</strain>
    </source>
</reference>
<feature type="region of interest" description="Disordered" evidence="1">
    <location>
        <begin position="1"/>
        <end position="36"/>
    </location>
</feature>
<protein>
    <submittedName>
        <fullName evidence="2">Spore protein</fullName>
    </submittedName>
</protein>
<sequence>MSQDSKEQRKQDKQNSAANDTCGVDKKLNGPNRPST</sequence>
<organism evidence="2 3">
    <name type="scientific">Paenibacillus suaedae</name>
    <dbReference type="NCBI Taxonomy" id="3077233"/>
    <lineage>
        <taxon>Bacteria</taxon>
        <taxon>Bacillati</taxon>
        <taxon>Bacillota</taxon>
        <taxon>Bacilli</taxon>
        <taxon>Bacillales</taxon>
        <taxon>Paenibacillaceae</taxon>
        <taxon>Paenibacillus</taxon>
    </lineage>
</organism>
<accession>A0AAJ2JYT2</accession>
<name>A0AAJ2JYT2_9BACL</name>